<dbReference type="EMBL" id="BMFZ01000007">
    <property type="protein sequence ID" value="GGA50200.1"/>
    <property type="molecule type" value="Genomic_DNA"/>
</dbReference>
<gene>
    <name evidence="7" type="primary">waaL</name>
    <name evidence="7" type="ORF">GCM10011328_26880</name>
</gene>
<protein>
    <submittedName>
        <fullName evidence="7">Ligase</fullName>
    </submittedName>
</protein>
<keyword evidence="8" id="KW-1185">Reference proteome</keyword>
<feature type="transmembrane region" description="Helical" evidence="5">
    <location>
        <begin position="390"/>
        <end position="407"/>
    </location>
</feature>
<organism evidence="7 8">
    <name type="scientific">Hafnia psychrotolerans</name>
    <dbReference type="NCBI Taxonomy" id="1477018"/>
    <lineage>
        <taxon>Bacteria</taxon>
        <taxon>Pseudomonadati</taxon>
        <taxon>Pseudomonadota</taxon>
        <taxon>Gammaproteobacteria</taxon>
        <taxon>Enterobacterales</taxon>
        <taxon>Hafniaceae</taxon>
        <taxon>Hafnia</taxon>
    </lineage>
</organism>
<feature type="transmembrane region" description="Helical" evidence="5">
    <location>
        <begin position="339"/>
        <end position="358"/>
    </location>
</feature>
<feature type="transmembrane region" description="Helical" evidence="5">
    <location>
        <begin position="36"/>
        <end position="54"/>
    </location>
</feature>
<dbReference type="InterPro" id="IPR051533">
    <property type="entry name" value="WaaL-like"/>
</dbReference>
<feature type="transmembrane region" description="Helical" evidence="5">
    <location>
        <begin position="12"/>
        <end position="30"/>
    </location>
</feature>
<evidence type="ECO:0000313" key="7">
    <source>
        <dbReference type="EMBL" id="GGA50200.1"/>
    </source>
</evidence>
<feature type="transmembrane region" description="Helical" evidence="5">
    <location>
        <begin position="365"/>
        <end position="384"/>
    </location>
</feature>
<name>A0ABQ1GTQ0_9GAMM</name>
<dbReference type="RefSeq" id="WP_229746481.1">
    <property type="nucleotide sequence ID" value="NZ_BMFZ01000007.1"/>
</dbReference>
<accession>A0ABQ1GTQ0</accession>
<keyword evidence="4 5" id="KW-0472">Membrane</keyword>
<keyword evidence="3 5" id="KW-1133">Transmembrane helix</keyword>
<dbReference type="Pfam" id="PF04932">
    <property type="entry name" value="Wzy_C"/>
    <property type="match status" value="1"/>
</dbReference>
<evidence type="ECO:0000256" key="5">
    <source>
        <dbReference type="SAM" id="Phobius"/>
    </source>
</evidence>
<evidence type="ECO:0000256" key="1">
    <source>
        <dbReference type="ARBA" id="ARBA00004141"/>
    </source>
</evidence>
<evidence type="ECO:0000256" key="4">
    <source>
        <dbReference type="ARBA" id="ARBA00023136"/>
    </source>
</evidence>
<feature type="transmembrane region" description="Helical" evidence="5">
    <location>
        <begin position="231"/>
        <end position="251"/>
    </location>
</feature>
<evidence type="ECO:0000259" key="6">
    <source>
        <dbReference type="Pfam" id="PF04932"/>
    </source>
</evidence>
<feature type="transmembrane region" description="Helical" evidence="5">
    <location>
        <begin position="206"/>
        <end position="224"/>
    </location>
</feature>
<comment type="caution">
    <text evidence="7">The sequence shown here is derived from an EMBL/GenBank/DDBJ whole genome shotgun (WGS) entry which is preliminary data.</text>
</comment>
<feature type="transmembrane region" description="Helical" evidence="5">
    <location>
        <begin position="183"/>
        <end position="200"/>
    </location>
</feature>
<feature type="domain" description="O-antigen ligase-related" evidence="6">
    <location>
        <begin position="190"/>
        <end position="347"/>
    </location>
</feature>
<dbReference type="GO" id="GO:0016874">
    <property type="term" value="F:ligase activity"/>
    <property type="evidence" value="ECO:0007669"/>
    <property type="project" value="UniProtKB-KW"/>
</dbReference>
<feature type="transmembrane region" description="Helical" evidence="5">
    <location>
        <begin position="94"/>
        <end position="113"/>
    </location>
</feature>
<keyword evidence="2 5" id="KW-0812">Transmembrane</keyword>
<dbReference type="Proteomes" id="UP000627464">
    <property type="component" value="Unassembled WGS sequence"/>
</dbReference>
<comment type="subcellular location">
    <subcellularLocation>
        <location evidence="1">Membrane</location>
        <topology evidence="1">Multi-pass membrane protein</topology>
    </subcellularLocation>
</comment>
<feature type="transmembrane region" description="Helical" evidence="5">
    <location>
        <begin position="159"/>
        <end position="176"/>
    </location>
</feature>
<proteinExistence type="predicted"/>
<sequence length="423" mass="47685">MFRRETPHPVFSYLIYFGCLISFFTISFNWSQGRNVFLVSSYLAFIALIFNFKYYTRRVDLLWSPLLFVAVGLGSVLWVAAYKQPGEYINLYRAFMVTGKLLIATGFVLLIALNERVDFSRLVKPALLLLGVIVNLYVIYHSIKQGDIRSELNFDRATVAAYIISAIDVLMLYTLLHINKKYRIILFILGFSISYIALIYTQTRAAILAFPVISIIMFLADKNITKKQKYISCLSIVVLILLSVFFLKNIIEQRIESFKMDMNTLSQIQPQRENSVGSRISMFKAGIMTGNQHIFGQSAEQRGAELTAIVTEYPLLSGVLTYANVHMHNELVDTYSLRGVWGGILLLALYLSLLLLAVKTQKNTALLAITVTIIVYGLSDVLFFSSEATGIFGLAVIFSILIGKNVSTQGKIAGSQYEYDKKD</sequence>
<feature type="transmembrane region" description="Helical" evidence="5">
    <location>
        <begin position="61"/>
        <end position="82"/>
    </location>
</feature>
<dbReference type="InterPro" id="IPR007016">
    <property type="entry name" value="O-antigen_ligase-rel_domated"/>
</dbReference>
<dbReference type="PANTHER" id="PTHR37422:SF17">
    <property type="entry name" value="O-ANTIGEN LIGASE"/>
    <property type="match status" value="1"/>
</dbReference>
<reference evidence="8" key="1">
    <citation type="journal article" date="2019" name="Int. J. Syst. Evol. Microbiol.">
        <title>The Global Catalogue of Microorganisms (GCM) 10K type strain sequencing project: providing services to taxonomists for standard genome sequencing and annotation.</title>
        <authorList>
            <consortium name="The Broad Institute Genomics Platform"/>
            <consortium name="The Broad Institute Genome Sequencing Center for Infectious Disease"/>
            <person name="Wu L."/>
            <person name="Ma J."/>
        </authorList>
    </citation>
    <scope>NUCLEOTIDE SEQUENCE [LARGE SCALE GENOMIC DNA]</scope>
    <source>
        <strain evidence="8">CGMCC 1.12806</strain>
    </source>
</reference>
<dbReference type="PANTHER" id="PTHR37422">
    <property type="entry name" value="TEICHURONIC ACID BIOSYNTHESIS PROTEIN TUAE"/>
    <property type="match status" value="1"/>
</dbReference>
<evidence type="ECO:0000256" key="3">
    <source>
        <dbReference type="ARBA" id="ARBA00022989"/>
    </source>
</evidence>
<feature type="transmembrane region" description="Helical" evidence="5">
    <location>
        <begin position="125"/>
        <end position="143"/>
    </location>
</feature>
<evidence type="ECO:0000256" key="2">
    <source>
        <dbReference type="ARBA" id="ARBA00022692"/>
    </source>
</evidence>
<keyword evidence="7" id="KW-0436">Ligase</keyword>
<evidence type="ECO:0000313" key="8">
    <source>
        <dbReference type="Proteomes" id="UP000627464"/>
    </source>
</evidence>